<proteinExistence type="predicted"/>
<dbReference type="RefSeq" id="WP_344827085.1">
    <property type="nucleotide sequence ID" value="NZ_BAABEZ010000022.1"/>
</dbReference>
<dbReference type="Proteomes" id="UP001501410">
    <property type="component" value="Unassembled WGS sequence"/>
</dbReference>
<organism evidence="1 2">
    <name type="scientific">Rurimicrobium arvi</name>
    <dbReference type="NCBI Taxonomy" id="2049916"/>
    <lineage>
        <taxon>Bacteria</taxon>
        <taxon>Pseudomonadati</taxon>
        <taxon>Bacteroidota</taxon>
        <taxon>Chitinophagia</taxon>
        <taxon>Chitinophagales</taxon>
        <taxon>Chitinophagaceae</taxon>
        <taxon>Rurimicrobium</taxon>
    </lineage>
</organism>
<reference evidence="2" key="1">
    <citation type="journal article" date="2019" name="Int. J. Syst. Evol. Microbiol.">
        <title>The Global Catalogue of Microorganisms (GCM) 10K type strain sequencing project: providing services to taxonomists for standard genome sequencing and annotation.</title>
        <authorList>
            <consortium name="The Broad Institute Genomics Platform"/>
            <consortium name="The Broad Institute Genome Sequencing Center for Infectious Disease"/>
            <person name="Wu L."/>
            <person name="Ma J."/>
        </authorList>
    </citation>
    <scope>NUCLEOTIDE SEQUENCE [LARGE SCALE GENOMIC DNA]</scope>
    <source>
        <strain evidence="2">JCM 31921</strain>
    </source>
</reference>
<accession>A0ABP8MX51</accession>
<gene>
    <name evidence="1" type="ORF">GCM10023092_22810</name>
</gene>
<sequence>MHYNPLAFATFEKFQLFQYNIETTGLYFKTGQYYILCPQSDMQTPSIEGGTIHQWLENNRIIGVWISIVNSVPERSVRIDEHISKAKPSGTGYLVTAGDVANEINLLIPSIYPDYQILEYTPIVLINFTEPITEDGERELNEIFEKNSFPLKVRYISDSSRKLPKEEEVADLFQRITAARKIRNKLSKSLSQAWEKDEDTWSSNRETILNKPSDLDYRPDSLTKNRGRALVDCSIFQPDNIRNYLSLFDQICLVPPGGDRVDQFLNSLGVTQKELIGLIEMSKVQLMLPNSVDKYHLPFIEDALAANPGNIHFTRSINTLVLQENRKRNPLLFPAIPTSDKQLLLRTVDEGLAFLPDEIRNVARKIVADTGHGWVSLPNAINDSNSTILSSYGIINILDPILKHRTGNDLKLELMMAAPPVELAAATGSILMPCYDLNADISPFCEIIANFYSGVPGEHNVVPNPGYTNFAVEEILAISKHVPVLEFAKTFTGGQINRFRELVFAISEKSKSHEDLEETIDAYNYFVKQYEKDKKRLSTWNLRGFILNQAGKAIGNTYASWALKFLTKTVLKNGSRIERVAKIIDMIEGQIQGAYPSAILISKMKDKIKAKI</sequence>
<evidence type="ECO:0000313" key="2">
    <source>
        <dbReference type="Proteomes" id="UP001501410"/>
    </source>
</evidence>
<keyword evidence="2" id="KW-1185">Reference proteome</keyword>
<evidence type="ECO:0000313" key="1">
    <source>
        <dbReference type="EMBL" id="GAA4456876.1"/>
    </source>
</evidence>
<name>A0ABP8MX51_9BACT</name>
<dbReference type="EMBL" id="BAABEZ010000022">
    <property type="protein sequence ID" value="GAA4456876.1"/>
    <property type="molecule type" value="Genomic_DNA"/>
</dbReference>
<protein>
    <submittedName>
        <fullName evidence="1">Uncharacterized protein</fullName>
    </submittedName>
</protein>
<comment type="caution">
    <text evidence="1">The sequence shown here is derived from an EMBL/GenBank/DDBJ whole genome shotgun (WGS) entry which is preliminary data.</text>
</comment>